<evidence type="ECO:0000256" key="2">
    <source>
        <dbReference type="SAM" id="MobiDB-lite"/>
    </source>
</evidence>
<organism evidence="4 5">
    <name type="scientific">Pyricularia grisea</name>
    <name type="common">Crabgrass-specific blast fungus</name>
    <name type="synonym">Magnaporthe grisea</name>
    <dbReference type="NCBI Taxonomy" id="148305"/>
    <lineage>
        <taxon>Eukaryota</taxon>
        <taxon>Fungi</taxon>
        <taxon>Dikarya</taxon>
        <taxon>Ascomycota</taxon>
        <taxon>Pezizomycotina</taxon>
        <taxon>Sordariomycetes</taxon>
        <taxon>Sordariomycetidae</taxon>
        <taxon>Magnaporthales</taxon>
        <taxon>Pyriculariaceae</taxon>
        <taxon>Pyricularia</taxon>
    </lineage>
</organism>
<evidence type="ECO:0000313" key="4">
    <source>
        <dbReference type="Proteomes" id="UP000515153"/>
    </source>
</evidence>
<reference evidence="5" key="2">
    <citation type="submission" date="2019-10" db="EMBL/GenBank/DDBJ databases">
        <authorList>
            <consortium name="NCBI Genome Project"/>
        </authorList>
    </citation>
    <scope>NUCLEOTIDE SEQUENCE</scope>
    <source>
        <strain evidence="5">NI907</strain>
    </source>
</reference>
<feature type="compositionally biased region" description="Basic residues" evidence="2">
    <location>
        <begin position="1"/>
        <end position="11"/>
    </location>
</feature>
<protein>
    <recommendedName>
        <fullName evidence="1">Mitochondrial import inner membrane translocase subunit TIM50</fullName>
    </recommendedName>
</protein>
<accession>A0A6P8B535</accession>
<dbReference type="Proteomes" id="UP000515153">
    <property type="component" value="Chromosome I"/>
</dbReference>
<dbReference type="InterPro" id="IPR050365">
    <property type="entry name" value="TIM50"/>
</dbReference>
<sequence length="401" mass="43662">MAKSKAKKKANAHGQTAASVPTGASVGGKSNTKVTKLSKKQKKRAAAAAAAAVMPSQMQANSSTKPQGPYSQDSGLSNSVQPYPDSAWNNGKLPLGMGGMGFHQTGFPANASIPFPGLNPPMGNFGTFGFNPLAPSFSQQPSPGPTQGRMEEKARGHGGSHQAPTSTRKFRKQGKNGRHDQKITHAPSAESGGIPNPTPEYLKLASEPPARLESPKPILIVLDLNGTLLHRPTKNPRAFVARPHALTFINYLLSRFWVAVWSSAQPANVGAMIDNLIEDKAQRDRLVAIWGRDRFGLSRHDYTQRVQVYKRLTRLWVDPEVAASHPGVARGERWDQSNTVLVDDSTEKARSEPHNLVRVPEFVGNLYETPQVLPQVHDYLNELSFQANVSSYIRATPFVMQ</sequence>
<evidence type="ECO:0000313" key="5">
    <source>
        <dbReference type="RefSeq" id="XP_030982124.1"/>
    </source>
</evidence>
<evidence type="ECO:0000259" key="3">
    <source>
        <dbReference type="PROSITE" id="PS50969"/>
    </source>
</evidence>
<feature type="region of interest" description="Disordered" evidence="2">
    <location>
        <begin position="132"/>
        <end position="209"/>
    </location>
</feature>
<proteinExistence type="inferred from homology"/>
<dbReference type="KEGG" id="pgri:PgNI_06020"/>
<dbReference type="GeneID" id="41960958"/>
<keyword evidence="1" id="KW-0496">Mitochondrion</keyword>
<keyword evidence="1" id="KW-0809">Transit peptide</keyword>
<reference evidence="5" key="3">
    <citation type="submission" date="2025-08" db="UniProtKB">
        <authorList>
            <consortium name="RefSeq"/>
        </authorList>
    </citation>
    <scope>IDENTIFICATION</scope>
    <source>
        <strain evidence="5">NI907</strain>
    </source>
</reference>
<dbReference type="InterPro" id="IPR023214">
    <property type="entry name" value="HAD_sf"/>
</dbReference>
<name>A0A6P8B535_PYRGI</name>
<keyword evidence="1" id="KW-0813">Transport</keyword>
<keyword evidence="1" id="KW-0811">Translocation</keyword>
<dbReference type="FunFam" id="3.40.50.1000:FF:000228">
    <property type="entry name" value="NIF domain protein"/>
    <property type="match status" value="1"/>
</dbReference>
<evidence type="ECO:0000256" key="1">
    <source>
        <dbReference type="RuleBase" id="RU365079"/>
    </source>
</evidence>
<dbReference type="AlphaFoldDB" id="A0A6P8B535"/>
<feature type="compositionally biased region" description="Polar residues" evidence="2">
    <location>
        <begin position="56"/>
        <end position="81"/>
    </location>
</feature>
<comment type="function">
    <text evidence="1">Essential component of the TIM23 complex, a complex that mediates the translocation of transit peptide-containing proteins across the mitochondrial inner membrane.</text>
</comment>
<dbReference type="GO" id="GO:0005744">
    <property type="term" value="C:TIM23 mitochondrial import inner membrane translocase complex"/>
    <property type="evidence" value="ECO:0007669"/>
    <property type="project" value="UniProtKB-UniRule"/>
</dbReference>
<feature type="region of interest" description="Disordered" evidence="2">
    <location>
        <begin position="1"/>
        <end position="87"/>
    </location>
</feature>
<dbReference type="Gene3D" id="3.40.50.1000">
    <property type="entry name" value="HAD superfamily/HAD-like"/>
    <property type="match status" value="1"/>
</dbReference>
<dbReference type="GO" id="GO:0015031">
    <property type="term" value="P:protein transport"/>
    <property type="evidence" value="ECO:0007669"/>
    <property type="project" value="UniProtKB-KW"/>
</dbReference>
<dbReference type="Pfam" id="PF03031">
    <property type="entry name" value="NIF"/>
    <property type="match status" value="1"/>
</dbReference>
<dbReference type="PROSITE" id="PS50969">
    <property type="entry name" value="FCP1"/>
    <property type="match status" value="1"/>
</dbReference>
<comment type="similarity">
    <text evidence="1">Belongs to the TIM50 family.</text>
</comment>
<keyword evidence="4" id="KW-1185">Reference proteome</keyword>
<comment type="subcellular location">
    <subcellularLocation>
        <location evidence="1">Mitochondrion inner membrane</location>
        <topology evidence="1">Single-pass membrane protein</topology>
    </subcellularLocation>
</comment>
<gene>
    <name evidence="5" type="ORF">PgNI_06020</name>
</gene>
<feature type="compositionally biased region" description="Basic residues" evidence="2">
    <location>
        <begin position="36"/>
        <end position="45"/>
    </location>
</feature>
<dbReference type="SMART" id="SM00577">
    <property type="entry name" value="CPDc"/>
    <property type="match status" value="1"/>
</dbReference>
<reference evidence="4 5" key="1">
    <citation type="journal article" date="2019" name="Mol. Biol. Evol.">
        <title>Blast fungal genomes show frequent chromosomal changes, gene gains and losses, and effector gene turnover.</title>
        <authorList>
            <person name="Gomez Luciano L.B."/>
            <person name="Jason Tsai I."/>
            <person name="Chuma I."/>
            <person name="Tosa Y."/>
            <person name="Chen Y.H."/>
            <person name="Li J.Y."/>
            <person name="Li M.Y."/>
            <person name="Jade Lu M.Y."/>
            <person name="Nakayashiki H."/>
            <person name="Li W.H."/>
        </authorList>
    </citation>
    <scope>NUCLEOTIDE SEQUENCE [LARGE SCALE GENOMIC DNA]</scope>
    <source>
        <strain evidence="4 5">NI907</strain>
    </source>
</reference>
<dbReference type="PANTHER" id="PTHR12210">
    <property type="entry name" value="DULLARD PROTEIN PHOSPHATASE"/>
    <property type="match status" value="1"/>
</dbReference>
<dbReference type="InterPro" id="IPR036412">
    <property type="entry name" value="HAD-like_sf"/>
</dbReference>
<feature type="domain" description="FCP1 homology" evidence="3">
    <location>
        <begin position="213"/>
        <end position="383"/>
    </location>
</feature>
<comment type="subunit">
    <text evidence="1">Component of the TIM23 complex.</text>
</comment>
<dbReference type="SUPFAM" id="SSF56784">
    <property type="entry name" value="HAD-like"/>
    <property type="match status" value="1"/>
</dbReference>
<dbReference type="InterPro" id="IPR004274">
    <property type="entry name" value="FCP1_dom"/>
</dbReference>
<dbReference type="RefSeq" id="XP_030982124.1">
    <property type="nucleotide sequence ID" value="XM_031126049.1"/>
</dbReference>
<keyword evidence="1" id="KW-0653">Protein transport</keyword>